<dbReference type="PANTHER" id="PTHR11365:SF23">
    <property type="entry name" value="HYPOTHETICAL 5-OXOPROLINASE (EUROFUNG)-RELATED"/>
    <property type="match status" value="1"/>
</dbReference>
<reference evidence="2" key="1">
    <citation type="submission" date="2021-04" db="EMBL/GenBank/DDBJ databases">
        <authorList>
            <person name="Hartkoorn R.C."/>
            <person name="Beaudoing E."/>
            <person name="Hot D."/>
        </authorList>
    </citation>
    <scope>NUCLEOTIDE SEQUENCE</scope>
    <source>
        <strain evidence="2">NRRL B-16292</strain>
    </source>
</reference>
<dbReference type="RefSeq" id="WP_259863828.1">
    <property type="nucleotide sequence ID" value="NZ_BAAAST010000012.1"/>
</dbReference>
<name>A0ABY5W6F5_9ACTN</name>
<reference evidence="2" key="2">
    <citation type="submission" date="2022-09" db="EMBL/GenBank/DDBJ databases">
        <title>Biosynthetic gene clusters of Dactylosporangioum fulvum.</title>
        <authorList>
            <person name="Caradec T."/>
        </authorList>
    </citation>
    <scope>NUCLEOTIDE SEQUENCE</scope>
    <source>
        <strain evidence="2">NRRL B-16292</strain>
    </source>
</reference>
<dbReference type="Pfam" id="PF02538">
    <property type="entry name" value="Hydantoinase_B"/>
    <property type="match status" value="1"/>
</dbReference>
<dbReference type="PANTHER" id="PTHR11365">
    <property type="entry name" value="5-OXOPROLINASE RELATED"/>
    <property type="match status" value="1"/>
</dbReference>
<dbReference type="Proteomes" id="UP001059617">
    <property type="component" value="Chromosome"/>
</dbReference>
<dbReference type="EMBL" id="CP073720">
    <property type="protein sequence ID" value="UWP85657.1"/>
    <property type="molecule type" value="Genomic_DNA"/>
</dbReference>
<gene>
    <name evidence="2" type="ORF">Dfulv_16010</name>
</gene>
<accession>A0ABY5W6F5</accession>
<evidence type="ECO:0000313" key="3">
    <source>
        <dbReference type="Proteomes" id="UP001059617"/>
    </source>
</evidence>
<organism evidence="2 3">
    <name type="scientific">Dactylosporangium fulvum</name>
    <dbReference type="NCBI Taxonomy" id="53359"/>
    <lineage>
        <taxon>Bacteria</taxon>
        <taxon>Bacillati</taxon>
        <taxon>Actinomycetota</taxon>
        <taxon>Actinomycetes</taxon>
        <taxon>Micromonosporales</taxon>
        <taxon>Micromonosporaceae</taxon>
        <taxon>Dactylosporangium</taxon>
    </lineage>
</organism>
<protein>
    <submittedName>
        <fullName evidence="2">Hydantoinase B/oxoprolinase family protein</fullName>
    </submittedName>
</protein>
<keyword evidence="3" id="KW-1185">Reference proteome</keyword>
<evidence type="ECO:0000313" key="2">
    <source>
        <dbReference type="EMBL" id="UWP85657.1"/>
    </source>
</evidence>
<dbReference type="InterPro" id="IPR045079">
    <property type="entry name" value="Oxoprolinase-like"/>
</dbReference>
<dbReference type="InterPro" id="IPR003692">
    <property type="entry name" value="Hydantoinase_B"/>
</dbReference>
<proteinExistence type="predicted"/>
<sequence length="652" mass="69995">MSDPVTTAVIRGFLESTCRDMGQALTHNARSPIFIEGQDFSCAILDPTRELVAAANYDPSHLASMPFTVDAAVLEQRAENIGHGDVIVVNDPYRGGTHLPDVTMFTPVIVDGVRVAYSVTRAHHLDIGGMAPGSVPGGARDVFAEGLRIPPSRWMISGQENHEVLDYILSNVRLPDIELSDMRAQVASLMTGRARVGELCAKFGVEAVLEAMDEIKAQSESQVRAFLTSVPDGEYSFTDYMDRDGNNTCRYAIRANVKIAGDSMHVDFTGTSEQADGAINLPYAATASAVFNSVLQLAGGDIPFNHGCFRAVSLHAPRKSLVNAQPPAPTFGCSTDTPMRVIDTIVGALATVIPDRAIAGSYGTCNIVAGSGTNEHNEDFLYWFFYEGGMGASGRRDGWNVTPNQSANFRDYPIEIIESEYPLVCDTVALIPDSGGAGKFRGGLGSVHQFTFTAETVLSGFADRHEIQPYGLAGGHAGMGSRYRLRRAGTDKWLEFDEFAQSSSKWSGVIAYPGDSLEVINGGGGGFGDPAERDPDLLARDLREGLITEAGVQAYQPGAVDTALTAFSSPEEIGEVRPPAPEDETADKFRTAVADVVGCRTECPLKADPNACAFHHDVAPAFWSTSALSQWARRNCPRADLLLPIVQNSFAQ</sequence>
<feature type="domain" description="Hydantoinase B/oxoprolinase" evidence="1">
    <location>
        <begin position="3"/>
        <end position="530"/>
    </location>
</feature>
<evidence type="ECO:0000259" key="1">
    <source>
        <dbReference type="Pfam" id="PF02538"/>
    </source>
</evidence>